<dbReference type="Pfam" id="PF00568">
    <property type="entry name" value="WH1"/>
    <property type="match status" value="1"/>
</dbReference>
<evidence type="ECO:0000256" key="3">
    <source>
        <dbReference type="ARBA" id="ARBA00022490"/>
    </source>
</evidence>
<dbReference type="PROSITE" id="PS51082">
    <property type="entry name" value="WH2"/>
    <property type="match status" value="1"/>
</dbReference>
<evidence type="ECO:0008006" key="14">
    <source>
        <dbReference type="Google" id="ProtNLM"/>
    </source>
</evidence>
<sequence>MGAQTLTEPEKGQVTFVHGSSCDVLSTTVARLYEGKQGRWEFTGVVGAASVVSNRVEKTHYIRILDLRGSPRTVFEQEMYDSFVFEKQKDFFYTFEGDSAIYGLSFVDTVEAAEFYGQICNIKSGGKAVTLNPNTSSSKLNTSTTSSSTTAKADKKKSKGFMSKFFGTEEKEMEISAPTGFKHQSHIGWDPEKGFEIRDIPPDWRKLFQSAGIKKSELKNAETAQFIVNVIGEQLASGTMSDAPLTPSRSAPPPPPGTRASVAPPPPPSGPRASVAPPPPPSNPRATTAPPPPPPPHTGGGAPPPPPPPPPMAKAGGPPPPPPPSTRSAIAPSGGGDSRNDLLASIRQGTKLKEVDHSNPLPDIKELGDVGNRSLVDTLAAAMANRRTNMGEDESDEEDDDDDDWSS</sequence>
<dbReference type="Gene3D" id="6.10.280.150">
    <property type="match status" value="1"/>
</dbReference>
<evidence type="ECO:0000256" key="6">
    <source>
        <dbReference type="ARBA" id="ARBA00023212"/>
    </source>
</evidence>
<dbReference type="InterPro" id="IPR000095">
    <property type="entry name" value="CRIB_dom"/>
</dbReference>
<evidence type="ECO:0000256" key="5">
    <source>
        <dbReference type="ARBA" id="ARBA00022737"/>
    </source>
</evidence>
<dbReference type="SMART" id="SM00461">
    <property type="entry name" value="WH1"/>
    <property type="match status" value="1"/>
</dbReference>
<evidence type="ECO:0000256" key="4">
    <source>
        <dbReference type="ARBA" id="ARBA00022553"/>
    </source>
</evidence>
<evidence type="ECO:0000256" key="2">
    <source>
        <dbReference type="ARBA" id="ARBA00004245"/>
    </source>
</evidence>
<dbReference type="Proteomes" id="UP000695562">
    <property type="component" value="Unassembled WGS sequence"/>
</dbReference>
<dbReference type="AlphaFoldDB" id="A0A8J4V3F3"/>
<evidence type="ECO:0000313" key="12">
    <source>
        <dbReference type="EMBL" id="KAF2076768.1"/>
    </source>
</evidence>
<keyword evidence="7" id="KW-0539">Nucleus</keyword>
<dbReference type="Pfam" id="PF00786">
    <property type="entry name" value="PBD"/>
    <property type="match status" value="1"/>
</dbReference>
<feature type="compositionally biased region" description="Low complexity" evidence="8">
    <location>
        <begin position="134"/>
        <end position="151"/>
    </location>
</feature>
<dbReference type="GO" id="GO:0005856">
    <property type="term" value="C:cytoskeleton"/>
    <property type="evidence" value="ECO:0007669"/>
    <property type="project" value="UniProtKB-SubCell"/>
</dbReference>
<dbReference type="SUPFAM" id="SSF47912">
    <property type="entry name" value="Wiscott-Aldrich syndrome protein, WASP, C-terminal domain"/>
    <property type="match status" value="1"/>
</dbReference>
<feature type="compositionally biased region" description="Acidic residues" evidence="8">
    <location>
        <begin position="391"/>
        <end position="407"/>
    </location>
</feature>
<evidence type="ECO:0000256" key="8">
    <source>
        <dbReference type="SAM" id="MobiDB-lite"/>
    </source>
</evidence>
<evidence type="ECO:0000259" key="11">
    <source>
        <dbReference type="PROSITE" id="PS51082"/>
    </source>
</evidence>
<protein>
    <recommendedName>
        <fullName evidence="14">Wiscott-Aldrich syndrome protein</fullName>
    </recommendedName>
</protein>
<organism evidence="12 13">
    <name type="scientific">Polysphondylium violaceum</name>
    <dbReference type="NCBI Taxonomy" id="133409"/>
    <lineage>
        <taxon>Eukaryota</taxon>
        <taxon>Amoebozoa</taxon>
        <taxon>Evosea</taxon>
        <taxon>Eumycetozoa</taxon>
        <taxon>Dictyostelia</taxon>
        <taxon>Dictyosteliales</taxon>
        <taxon>Dictyosteliaceae</taxon>
        <taxon>Polysphondylium</taxon>
    </lineage>
</organism>
<dbReference type="PANTHER" id="PTHR47846">
    <property type="entry name" value="OS06G0681300 PROTEIN-RELATED"/>
    <property type="match status" value="1"/>
</dbReference>
<dbReference type="CDD" id="cd00132">
    <property type="entry name" value="CRIB"/>
    <property type="match status" value="1"/>
</dbReference>
<evidence type="ECO:0000256" key="7">
    <source>
        <dbReference type="ARBA" id="ARBA00023242"/>
    </source>
</evidence>
<dbReference type="OrthoDB" id="8963340at2759"/>
<evidence type="ECO:0000259" key="9">
    <source>
        <dbReference type="PROSITE" id="PS50108"/>
    </source>
</evidence>
<gene>
    <name evidence="12" type="ORF">CYY_001957</name>
</gene>
<dbReference type="InterPro" id="IPR011026">
    <property type="entry name" value="WAS_C"/>
</dbReference>
<accession>A0A8J4V3F3</accession>
<feature type="domain" description="CRIB" evidence="9">
    <location>
        <begin position="175"/>
        <end position="188"/>
    </location>
</feature>
<dbReference type="Gene3D" id="2.30.29.30">
    <property type="entry name" value="Pleckstrin-homology domain (PH domain)/Phosphotyrosine-binding domain (PTB)"/>
    <property type="match status" value="1"/>
</dbReference>
<dbReference type="Gene3D" id="3.90.810.10">
    <property type="entry name" value="CRIB domain"/>
    <property type="match status" value="1"/>
</dbReference>
<feature type="region of interest" description="Disordered" evidence="8">
    <location>
        <begin position="239"/>
        <end position="368"/>
    </location>
</feature>
<evidence type="ECO:0000313" key="13">
    <source>
        <dbReference type="Proteomes" id="UP000695562"/>
    </source>
</evidence>
<feature type="region of interest" description="Disordered" evidence="8">
    <location>
        <begin position="383"/>
        <end position="407"/>
    </location>
</feature>
<dbReference type="GO" id="GO:0003779">
    <property type="term" value="F:actin binding"/>
    <property type="evidence" value="ECO:0007669"/>
    <property type="project" value="InterPro"/>
</dbReference>
<feature type="region of interest" description="Disordered" evidence="8">
    <location>
        <begin position="133"/>
        <end position="153"/>
    </location>
</feature>
<dbReference type="GO" id="GO:0005634">
    <property type="term" value="C:nucleus"/>
    <property type="evidence" value="ECO:0007669"/>
    <property type="project" value="UniProtKB-SubCell"/>
</dbReference>
<dbReference type="Pfam" id="PF02205">
    <property type="entry name" value="WH2"/>
    <property type="match status" value="1"/>
</dbReference>
<comment type="subcellular location">
    <subcellularLocation>
        <location evidence="2">Cytoplasm</location>
        <location evidence="2">Cytoskeleton</location>
    </subcellularLocation>
    <subcellularLocation>
        <location evidence="1">Nucleus</location>
    </subcellularLocation>
</comment>
<comment type="caution">
    <text evidence="12">The sequence shown here is derived from an EMBL/GenBank/DDBJ whole genome shotgun (WGS) entry which is preliminary data.</text>
</comment>
<dbReference type="InterPro" id="IPR036936">
    <property type="entry name" value="CRIB_dom_sf"/>
</dbReference>
<name>A0A8J4V3F3_9MYCE</name>
<keyword evidence="3" id="KW-0963">Cytoplasm</keyword>
<proteinExistence type="predicted"/>
<dbReference type="EMBL" id="AJWJ01000050">
    <property type="protein sequence ID" value="KAF2076768.1"/>
    <property type="molecule type" value="Genomic_DNA"/>
</dbReference>
<dbReference type="SUPFAM" id="SSF50729">
    <property type="entry name" value="PH domain-like"/>
    <property type="match status" value="1"/>
</dbReference>
<dbReference type="PROSITE" id="PS50229">
    <property type="entry name" value="WH1"/>
    <property type="match status" value="1"/>
</dbReference>
<dbReference type="GO" id="GO:0007015">
    <property type="term" value="P:actin filament organization"/>
    <property type="evidence" value="ECO:0007669"/>
    <property type="project" value="InterPro"/>
</dbReference>
<feature type="compositionally biased region" description="Pro residues" evidence="8">
    <location>
        <begin position="250"/>
        <end position="325"/>
    </location>
</feature>
<dbReference type="InterPro" id="IPR033927">
    <property type="entry name" value="WASPfam_EVH1"/>
</dbReference>
<dbReference type="InterPro" id="IPR003124">
    <property type="entry name" value="WH2_dom"/>
</dbReference>
<keyword evidence="6" id="KW-0206">Cytoskeleton</keyword>
<keyword evidence="4" id="KW-0597">Phosphoprotein</keyword>
<feature type="domain" description="WH2" evidence="11">
    <location>
        <begin position="338"/>
        <end position="355"/>
    </location>
</feature>
<keyword evidence="13" id="KW-1185">Reference proteome</keyword>
<feature type="domain" description="WH1" evidence="10">
    <location>
        <begin position="17"/>
        <end position="126"/>
    </location>
</feature>
<dbReference type="PANTHER" id="PTHR47846:SF4">
    <property type="entry name" value="WASP-RELATED PROTEIN"/>
    <property type="match status" value="1"/>
</dbReference>
<dbReference type="CDD" id="cd01205">
    <property type="entry name" value="EVH1_WASP-like"/>
    <property type="match status" value="1"/>
</dbReference>
<dbReference type="SMART" id="SM00285">
    <property type="entry name" value="PBD"/>
    <property type="match status" value="1"/>
</dbReference>
<feature type="compositionally biased region" description="Basic and acidic residues" evidence="8">
    <location>
        <begin position="351"/>
        <end position="368"/>
    </location>
</feature>
<reference evidence="12" key="1">
    <citation type="submission" date="2020-01" db="EMBL/GenBank/DDBJ databases">
        <title>Development of genomics and gene disruption for Polysphondylium violaceum indicates a role for the polyketide synthase stlB in stalk morphogenesis.</title>
        <authorList>
            <person name="Narita B."/>
            <person name="Kawabe Y."/>
            <person name="Kin K."/>
            <person name="Saito T."/>
            <person name="Gibbs R."/>
            <person name="Kuspa A."/>
            <person name="Muzny D."/>
            <person name="Queller D."/>
            <person name="Richards S."/>
            <person name="Strassman J."/>
            <person name="Sucgang R."/>
            <person name="Worley K."/>
            <person name="Schaap P."/>
        </authorList>
    </citation>
    <scope>NUCLEOTIDE SEQUENCE</scope>
    <source>
        <strain evidence="12">QSvi11</strain>
    </source>
</reference>
<keyword evidence="5" id="KW-0677">Repeat</keyword>
<evidence type="ECO:0000259" key="10">
    <source>
        <dbReference type="PROSITE" id="PS50229"/>
    </source>
</evidence>
<dbReference type="InterPro" id="IPR011993">
    <property type="entry name" value="PH-like_dom_sf"/>
</dbReference>
<evidence type="ECO:0000256" key="1">
    <source>
        <dbReference type="ARBA" id="ARBA00004123"/>
    </source>
</evidence>
<dbReference type="InterPro" id="IPR000697">
    <property type="entry name" value="WH1/EVH1_dom"/>
</dbReference>
<dbReference type="PROSITE" id="PS50108">
    <property type="entry name" value="CRIB"/>
    <property type="match status" value="1"/>
</dbReference>